<name>A0ABT8KWR1_9BACT</name>
<dbReference type="RefSeq" id="WP_346755243.1">
    <property type="nucleotide sequence ID" value="NZ_JAUJEA010000015.1"/>
</dbReference>
<proteinExistence type="predicted"/>
<keyword evidence="1" id="KW-0732">Signal</keyword>
<protein>
    <recommendedName>
        <fullName evidence="4">Porin</fullName>
    </recommendedName>
</protein>
<evidence type="ECO:0000256" key="1">
    <source>
        <dbReference type="SAM" id="SignalP"/>
    </source>
</evidence>
<feature type="chain" id="PRO_5046548955" description="Porin" evidence="1">
    <location>
        <begin position="24"/>
        <end position="387"/>
    </location>
</feature>
<feature type="signal peptide" evidence="1">
    <location>
        <begin position="1"/>
        <end position="23"/>
    </location>
</feature>
<sequence>MKKSIKNYCVLAVFCLLINGAFGQKAIKLEKQQTTFFYTQLNLHAGYMNAPGSEKWDLAERGPKNQLAFQLFSRNQKLLQKGFVKLISLDSWKLRFSFAYQDQMRSDGFNHGNIQLRLLDSWVKFKTRWDRTTITIGKKTLPYGHNPKMDPVSSFMNNLISSDIGFAQDIGVFVKTPVSNGLDLEFAVTTGGTFDQPIAICEDVIMDDIVMGETCKVRLEKIEYNNTWLVSGRIGQQSFRKNELGVLAATGYIPSVFDKNEFQHIARLGFDWVYKYKERFKMVHQIAGGKNYTDSQGNFTNLAIQNNIDFFFNGKFFISAGHSFNMQNPNDPEGIKQIRSALTNSLTYAFSPHTRFRVNQYYAYTDNSDNNNWGVLFQLVTGFGKRP</sequence>
<comment type="caution">
    <text evidence="2">The sequence shown here is derived from an EMBL/GenBank/DDBJ whole genome shotgun (WGS) entry which is preliminary data.</text>
</comment>
<evidence type="ECO:0008006" key="4">
    <source>
        <dbReference type="Google" id="ProtNLM"/>
    </source>
</evidence>
<keyword evidence="3" id="KW-1185">Reference proteome</keyword>
<gene>
    <name evidence="2" type="ORF">QQ008_27815</name>
</gene>
<reference evidence="2" key="1">
    <citation type="submission" date="2023-06" db="EMBL/GenBank/DDBJ databases">
        <title>Genomic of Parafulvivirga corallium.</title>
        <authorList>
            <person name="Wang G."/>
        </authorList>
    </citation>
    <scope>NUCLEOTIDE SEQUENCE</scope>
    <source>
        <strain evidence="2">BMA10</strain>
    </source>
</reference>
<dbReference type="Proteomes" id="UP001172082">
    <property type="component" value="Unassembled WGS sequence"/>
</dbReference>
<dbReference type="SUPFAM" id="SSF56935">
    <property type="entry name" value="Porins"/>
    <property type="match status" value="1"/>
</dbReference>
<dbReference type="EMBL" id="JAUJEA010000015">
    <property type="protein sequence ID" value="MDN5205222.1"/>
    <property type="molecule type" value="Genomic_DNA"/>
</dbReference>
<accession>A0ABT8KWR1</accession>
<evidence type="ECO:0000313" key="3">
    <source>
        <dbReference type="Proteomes" id="UP001172082"/>
    </source>
</evidence>
<evidence type="ECO:0000313" key="2">
    <source>
        <dbReference type="EMBL" id="MDN5205222.1"/>
    </source>
</evidence>
<organism evidence="2 3">
    <name type="scientific">Splendidivirga corallicola</name>
    <dbReference type="NCBI Taxonomy" id="3051826"/>
    <lineage>
        <taxon>Bacteria</taxon>
        <taxon>Pseudomonadati</taxon>
        <taxon>Bacteroidota</taxon>
        <taxon>Cytophagia</taxon>
        <taxon>Cytophagales</taxon>
        <taxon>Splendidivirgaceae</taxon>
        <taxon>Splendidivirga</taxon>
    </lineage>
</organism>